<protein>
    <submittedName>
        <fullName evidence="2">Uncharacterized protein</fullName>
    </submittedName>
</protein>
<evidence type="ECO:0000313" key="2">
    <source>
        <dbReference type="EMBL" id="SDG46392.1"/>
    </source>
</evidence>
<gene>
    <name evidence="2" type="ORF">SAMN04488117_12218</name>
</gene>
<evidence type="ECO:0000256" key="1">
    <source>
        <dbReference type="SAM" id="SignalP"/>
    </source>
</evidence>
<dbReference type="AlphaFoldDB" id="A0A1G7UFP7"/>
<feature type="signal peptide" evidence="1">
    <location>
        <begin position="1"/>
        <end position="23"/>
    </location>
</feature>
<dbReference type="RefSeq" id="WP_074647413.1">
    <property type="nucleotide sequence ID" value="NZ_FNBL01000022.1"/>
</dbReference>
<feature type="chain" id="PRO_5010310734" evidence="1">
    <location>
        <begin position="24"/>
        <end position="147"/>
    </location>
</feature>
<dbReference type="OrthoDB" id="7867822at2"/>
<accession>A0A1G7UFP7</accession>
<organism evidence="2 3">
    <name type="scientific">Celeribacter baekdonensis</name>
    <dbReference type="NCBI Taxonomy" id="875171"/>
    <lineage>
        <taxon>Bacteria</taxon>
        <taxon>Pseudomonadati</taxon>
        <taxon>Pseudomonadota</taxon>
        <taxon>Alphaproteobacteria</taxon>
        <taxon>Rhodobacterales</taxon>
        <taxon>Roseobacteraceae</taxon>
        <taxon>Celeribacter</taxon>
    </lineage>
</organism>
<name>A0A1G7UFP7_9RHOB</name>
<reference evidence="2 3" key="1">
    <citation type="submission" date="2016-10" db="EMBL/GenBank/DDBJ databases">
        <authorList>
            <person name="de Groot N.N."/>
        </authorList>
    </citation>
    <scope>NUCLEOTIDE SEQUENCE [LARGE SCALE GENOMIC DNA]</scope>
    <source>
        <strain evidence="2 3">DSM 27375</strain>
    </source>
</reference>
<sequence length="147" mass="16109">MKQFLLACSCALSLMATTLPAQSAGSGGSVAIDKDFGMYTITWDPRGTTLVRWEVYNNDGLIAICGGYSSSGGSLAYELTEMAMKDARIKLNGEVIARNLTFFSKLKNQKQKVEHVGDPANCIVTDVPSPKGKAEFELYFVKDTYRY</sequence>
<dbReference type="EMBL" id="FNBL01000022">
    <property type="protein sequence ID" value="SDG46392.1"/>
    <property type="molecule type" value="Genomic_DNA"/>
</dbReference>
<keyword evidence="1" id="KW-0732">Signal</keyword>
<proteinExistence type="predicted"/>
<evidence type="ECO:0000313" key="3">
    <source>
        <dbReference type="Proteomes" id="UP000182284"/>
    </source>
</evidence>
<dbReference type="Proteomes" id="UP000182284">
    <property type="component" value="Unassembled WGS sequence"/>
</dbReference>